<feature type="region of interest" description="Disordered" evidence="1">
    <location>
        <begin position="210"/>
        <end position="240"/>
    </location>
</feature>
<evidence type="ECO:0000313" key="4">
    <source>
        <dbReference type="Proteomes" id="UP000000709"/>
    </source>
</evidence>
<dbReference type="InterPro" id="IPR044399">
    <property type="entry name" value="Mb-like_M"/>
</dbReference>
<dbReference type="eggNOG" id="ENOG502RS13">
    <property type="taxonomic scope" value="Eukaryota"/>
</dbReference>
<feature type="region of interest" description="Disordered" evidence="1">
    <location>
        <begin position="436"/>
        <end position="456"/>
    </location>
</feature>
<feature type="compositionally biased region" description="Basic and acidic residues" evidence="1">
    <location>
        <begin position="354"/>
        <end position="380"/>
    </location>
</feature>
<dbReference type="InterPro" id="IPR000971">
    <property type="entry name" value="Globin"/>
</dbReference>
<feature type="compositionally biased region" description="Polar residues" evidence="1">
    <location>
        <begin position="230"/>
        <end position="240"/>
    </location>
</feature>
<feature type="region of interest" description="Disordered" evidence="1">
    <location>
        <begin position="657"/>
        <end position="733"/>
    </location>
</feature>
<accession>G3ALN8</accession>
<dbReference type="PROSITE" id="PS01033">
    <property type="entry name" value="GLOBIN"/>
    <property type="match status" value="1"/>
</dbReference>
<dbReference type="GO" id="GO:0046210">
    <property type="term" value="P:nitric oxide catabolic process"/>
    <property type="evidence" value="ECO:0007669"/>
    <property type="project" value="TreeGrafter"/>
</dbReference>
<dbReference type="Proteomes" id="UP000000709">
    <property type="component" value="Unassembled WGS sequence"/>
</dbReference>
<dbReference type="GO" id="GO:0019825">
    <property type="term" value="F:oxygen binding"/>
    <property type="evidence" value="ECO:0007669"/>
    <property type="project" value="InterPro"/>
</dbReference>
<dbReference type="OrthoDB" id="4025615at2759"/>
<dbReference type="GO" id="GO:0071949">
    <property type="term" value="F:FAD binding"/>
    <property type="evidence" value="ECO:0007669"/>
    <property type="project" value="TreeGrafter"/>
</dbReference>
<gene>
    <name evidence="3" type="ORF">SPAPADRAFT_50180</name>
</gene>
<sequence length="781" mass="88545">MDLYLSQVELERIQTSWSDIPSKRRFCNMLYSNLIIQNPHINQVFNNDDDLIDEHADTFKELFDYVIIHLRNMALVEEFITKFVNEHSSFCSLADKYLDTMGNCLLDTHKQILGDGFDKDMELAWIRVYVFIANYILKLTEEPSDAESASSLTDIEPLKIGKSPMTPNTPLTPIMDEDAAFEENTQDSENAETINTIKFLLSSNSKYRGFRRSSNIPKDEPITVSVPPSRRSTLSPGLRNSLSKKVETVCEVDENFDPRNRRRLSNATSFVTVKSQSPPSSIGDDKDETFDVVDSLSGDSSDEYEERNEREDEFSTPKPSFTSDRFRSPLLQRLREKQQWNAIDEDESDEEREQEEHQRKVHQQREEQKQRQWEHERQQMELARQMERLHPVEEEKPRLNLRESFPTIEQDDEPFDPRRRIRSRFNQPVKLSLRELTSSEEDLSTPFQQPGVPQRSPARLMKHAASTECFGLKGLAPIVEHEDKFIKSDTSSSRTSSLSLGASHSHSGSSMSSTTEDNSYSKPVAQSRNQQSSLCNLRYASSTPSLISEPNTPNRASLGFMRSSFVLKKEMDQLGYNIPENVSGNSGDILMAPVKLEAPRPQVHLLANDSMYSFEPPVKPDNSDDVSSINPFEIATANTSMSSEKSSRTSLRKKLGSLFSSKSSSQPAKRSTSKTTVKSSGASVITVDPKHYSSRNTSGQTSMFTARQMPEPPRNPFTPSVTSRSDCRSVASTETRSSTISGFSLLKKSDKRGVKYTLPEARHTSRGNRYVVTKVPYNIFT</sequence>
<organism evidence="4">
    <name type="scientific">Spathaspora passalidarum (strain NRRL Y-27907 / 11-Y1)</name>
    <dbReference type="NCBI Taxonomy" id="619300"/>
    <lineage>
        <taxon>Eukaryota</taxon>
        <taxon>Fungi</taxon>
        <taxon>Dikarya</taxon>
        <taxon>Ascomycota</taxon>
        <taxon>Saccharomycotina</taxon>
        <taxon>Pichiomycetes</taxon>
        <taxon>Debaryomycetaceae</taxon>
        <taxon>Spathaspora</taxon>
    </lineage>
</organism>
<evidence type="ECO:0000313" key="3">
    <source>
        <dbReference type="EMBL" id="EGW33281.1"/>
    </source>
</evidence>
<dbReference type="InParanoid" id="G3ALN8"/>
<dbReference type="Pfam" id="PF00042">
    <property type="entry name" value="Globin"/>
    <property type="match status" value="1"/>
</dbReference>
<dbReference type="HOGENOM" id="CLU_347492_0_0_1"/>
<dbReference type="GO" id="GO:0008941">
    <property type="term" value="F:nitric oxide dioxygenase NAD(P)H activity"/>
    <property type="evidence" value="ECO:0007669"/>
    <property type="project" value="TreeGrafter"/>
</dbReference>
<feature type="compositionally biased region" description="Polar residues" evidence="1">
    <location>
        <begin position="694"/>
        <end position="705"/>
    </location>
</feature>
<dbReference type="EMBL" id="GL996501">
    <property type="protein sequence ID" value="EGW33281.1"/>
    <property type="molecule type" value="Genomic_DNA"/>
</dbReference>
<feature type="compositionally biased region" description="Polar residues" evidence="1">
    <location>
        <begin position="267"/>
        <end position="280"/>
    </location>
</feature>
<dbReference type="PANTHER" id="PTHR43396:SF6">
    <property type="entry name" value="ABL201WP"/>
    <property type="match status" value="1"/>
</dbReference>
<name>G3ALN8_SPAPN</name>
<dbReference type="InterPro" id="IPR009050">
    <property type="entry name" value="Globin-like_sf"/>
</dbReference>
<dbReference type="AlphaFoldDB" id="G3ALN8"/>
<feature type="compositionally biased region" description="Low complexity" evidence="1">
    <location>
        <begin position="657"/>
        <end position="680"/>
    </location>
</feature>
<evidence type="ECO:0000256" key="1">
    <source>
        <dbReference type="SAM" id="MobiDB-lite"/>
    </source>
</evidence>
<reference evidence="3 4" key="1">
    <citation type="journal article" date="2011" name="Proc. Natl. Acad. Sci. U.S.A.">
        <title>Comparative genomics of xylose-fermenting fungi for enhanced biofuel production.</title>
        <authorList>
            <person name="Wohlbach D.J."/>
            <person name="Kuo A."/>
            <person name="Sato T.K."/>
            <person name="Potts K.M."/>
            <person name="Salamov A.A."/>
            <person name="LaButti K.M."/>
            <person name="Sun H."/>
            <person name="Clum A."/>
            <person name="Pangilinan J.L."/>
            <person name="Lindquist E.A."/>
            <person name="Lucas S."/>
            <person name="Lapidus A."/>
            <person name="Jin M."/>
            <person name="Gunawan C."/>
            <person name="Balan V."/>
            <person name="Dale B.E."/>
            <person name="Jeffries T.W."/>
            <person name="Zinkel R."/>
            <person name="Barry K.W."/>
            <person name="Grigoriev I.V."/>
            <person name="Gasch A.P."/>
        </authorList>
    </citation>
    <scope>NUCLEOTIDE SEQUENCE [LARGE SCALE GENOMIC DNA]</scope>
    <source>
        <strain evidence="4">NRRL Y-27907 / 11-Y1</strain>
    </source>
</reference>
<dbReference type="OMA" id="NVKKVPY"/>
<evidence type="ECO:0000259" key="2">
    <source>
        <dbReference type="PROSITE" id="PS01033"/>
    </source>
</evidence>
<dbReference type="InterPro" id="IPR012292">
    <property type="entry name" value="Globin/Proto"/>
</dbReference>
<feature type="compositionally biased region" description="Polar residues" evidence="1">
    <location>
        <begin position="717"/>
        <end position="733"/>
    </location>
</feature>
<dbReference type="Gene3D" id="1.10.490.10">
    <property type="entry name" value="Globins"/>
    <property type="match status" value="1"/>
</dbReference>
<feature type="compositionally biased region" description="Low complexity" evidence="1">
    <location>
        <begin position="488"/>
        <end position="521"/>
    </location>
</feature>
<feature type="domain" description="Globin" evidence="2">
    <location>
        <begin position="4"/>
        <end position="141"/>
    </location>
</feature>
<dbReference type="GeneID" id="18871413"/>
<dbReference type="KEGG" id="spaa:SPAPADRAFT_50180"/>
<dbReference type="GO" id="GO:0020037">
    <property type="term" value="F:heme binding"/>
    <property type="evidence" value="ECO:0007669"/>
    <property type="project" value="InterPro"/>
</dbReference>
<dbReference type="PANTHER" id="PTHR43396">
    <property type="entry name" value="FLAVOHEMOPROTEIN"/>
    <property type="match status" value="1"/>
</dbReference>
<feature type="region of interest" description="Disordered" evidence="1">
    <location>
        <begin position="488"/>
        <end position="528"/>
    </location>
</feature>
<feature type="compositionally biased region" description="Acidic residues" evidence="1">
    <location>
        <begin position="343"/>
        <end position="353"/>
    </location>
</feature>
<dbReference type="STRING" id="619300.G3ALN8"/>
<protein>
    <recommendedName>
        <fullName evidence="2">Globin domain-containing protein</fullName>
    </recommendedName>
</protein>
<dbReference type="CDD" id="cd01040">
    <property type="entry name" value="Mb-like"/>
    <property type="match status" value="1"/>
</dbReference>
<dbReference type="SUPFAM" id="SSF46458">
    <property type="entry name" value="Globin-like"/>
    <property type="match status" value="1"/>
</dbReference>
<proteinExistence type="predicted"/>
<dbReference type="GO" id="GO:0071500">
    <property type="term" value="P:cellular response to nitrosative stress"/>
    <property type="evidence" value="ECO:0007669"/>
    <property type="project" value="TreeGrafter"/>
</dbReference>
<keyword evidence="4" id="KW-1185">Reference proteome</keyword>
<dbReference type="RefSeq" id="XP_007374796.1">
    <property type="nucleotide sequence ID" value="XM_007374734.1"/>
</dbReference>
<feature type="region of interest" description="Disordered" evidence="1">
    <location>
        <begin position="267"/>
        <end position="380"/>
    </location>
</feature>